<feature type="region of interest" description="Disordered" evidence="1">
    <location>
        <begin position="152"/>
        <end position="188"/>
    </location>
</feature>
<proteinExistence type="predicted"/>
<dbReference type="AlphaFoldDB" id="A0A448X9V8"/>
<name>A0A448X9V8_9PLAT</name>
<keyword evidence="4" id="KW-1185">Reference proteome</keyword>
<feature type="transmembrane region" description="Helical" evidence="2">
    <location>
        <begin position="12"/>
        <end position="28"/>
    </location>
</feature>
<comment type="caution">
    <text evidence="3">The sequence shown here is derived from an EMBL/GenBank/DDBJ whole genome shotgun (WGS) entry which is preliminary data.</text>
</comment>
<reference evidence="3" key="1">
    <citation type="submission" date="2018-11" db="EMBL/GenBank/DDBJ databases">
        <authorList>
            <consortium name="Pathogen Informatics"/>
        </authorList>
    </citation>
    <scope>NUCLEOTIDE SEQUENCE</scope>
</reference>
<dbReference type="EMBL" id="CAAALY010127167">
    <property type="protein sequence ID" value="VEL31844.1"/>
    <property type="molecule type" value="Genomic_DNA"/>
</dbReference>
<evidence type="ECO:0000256" key="1">
    <source>
        <dbReference type="SAM" id="MobiDB-lite"/>
    </source>
</evidence>
<organism evidence="3 4">
    <name type="scientific">Protopolystoma xenopodis</name>
    <dbReference type="NCBI Taxonomy" id="117903"/>
    <lineage>
        <taxon>Eukaryota</taxon>
        <taxon>Metazoa</taxon>
        <taxon>Spiralia</taxon>
        <taxon>Lophotrochozoa</taxon>
        <taxon>Platyhelminthes</taxon>
        <taxon>Monogenea</taxon>
        <taxon>Polyopisthocotylea</taxon>
        <taxon>Polystomatidea</taxon>
        <taxon>Polystomatidae</taxon>
        <taxon>Protopolystoma</taxon>
    </lineage>
</organism>
<evidence type="ECO:0000256" key="2">
    <source>
        <dbReference type="SAM" id="Phobius"/>
    </source>
</evidence>
<keyword evidence="2" id="KW-0472">Membrane</keyword>
<keyword evidence="2" id="KW-0812">Transmembrane</keyword>
<dbReference type="Proteomes" id="UP000784294">
    <property type="component" value="Unassembled WGS sequence"/>
</dbReference>
<accession>A0A448X9V8</accession>
<gene>
    <name evidence="3" type="ORF">PXEA_LOCUS25284</name>
</gene>
<protein>
    <submittedName>
        <fullName evidence="3">Uncharacterized protein</fullName>
    </submittedName>
</protein>
<sequence length="314" mass="34421">MVVSKFYSNTKIIYFTFGFVLVFFYETLCQLCFSKVLHTGPGISGVIGLSHRPVFGIWAEVVSTSLRLLEAASSLPPQAVFGVNQAWDSQLNSSTFHSHRLVCTQRFLARAYSNNCLMPVISEAMPGSRASRKASREARLSAWTWAHLEPESQLRNPASPPHPASGLAVHPFTQPFPSPSQTPLPSGAAELASAPLHPIHVLLFSNPVGHNRVSTADGVFASEMKKTSAVAGEDEAERARLLLLRLALVCPPDNLPKPLKMVLQLIVELYASHDLEDNGCVAPRLLAISFAVWKWLELVLQFGFIVSTTLFDNC</sequence>
<evidence type="ECO:0000313" key="3">
    <source>
        <dbReference type="EMBL" id="VEL31844.1"/>
    </source>
</evidence>
<keyword evidence="2" id="KW-1133">Transmembrane helix</keyword>
<evidence type="ECO:0000313" key="4">
    <source>
        <dbReference type="Proteomes" id="UP000784294"/>
    </source>
</evidence>